<name>A0A820SYI9_9BILA</name>
<gene>
    <name evidence="2" type="ORF">OVN521_LOCUS38593</name>
    <name evidence="1" type="ORF">WKI299_LOCUS23880</name>
</gene>
<comment type="caution">
    <text evidence="2">The sequence shown here is derived from an EMBL/GenBank/DDBJ whole genome shotgun (WGS) entry which is preliminary data.</text>
</comment>
<dbReference type="EMBL" id="CAJOBG010047986">
    <property type="protein sequence ID" value="CAF4463558.1"/>
    <property type="molecule type" value="Genomic_DNA"/>
</dbReference>
<evidence type="ECO:0000313" key="2">
    <source>
        <dbReference type="EMBL" id="CAF4463558.1"/>
    </source>
</evidence>
<sequence>DVMLIGSGNKICQIISAVAKAAYSPKM</sequence>
<dbReference type="EMBL" id="CAJNRF010010225">
    <property type="protein sequence ID" value="CAF2118485.1"/>
    <property type="molecule type" value="Genomic_DNA"/>
</dbReference>
<feature type="non-terminal residue" evidence="2">
    <location>
        <position position="1"/>
    </location>
</feature>
<reference evidence="2" key="1">
    <citation type="submission" date="2021-02" db="EMBL/GenBank/DDBJ databases">
        <authorList>
            <person name="Nowell W R."/>
        </authorList>
    </citation>
    <scope>NUCLEOTIDE SEQUENCE</scope>
</reference>
<keyword evidence="3" id="KW-1185">Reference proteome</keyword>
<dbReference type="Proteomes" id="UP000663866">
    <property type="component" value="Unassembled WGS sequence"/>
</dbReference>
<proteinExistence type="predicted"/>
<evidence type="ECO:0000313" key="1">
    <source>
        <dbReference type="EMBL" id="CAF2118485.1"/>
    </source>
</evidence>
<protein>
    <submittedName>
        <fullName evidence="2">Uncharacterized protein</fullName>
    </submittedName>
</protein>
<organism evidence="2 3">
    <name type="scientific">Rotaria magnacalcarata</name>
    <dbReference type="NCBI Taxonomy" id="392030"/>
    <lineage>
        <taxon>Eukaryota</taxon>
        <taxon>Metazoa</taxon>
        <taxon>Spiralia</taxon>
        <taxon>Gnathifera</taxon>
        <taxon>Rotifera</taxon>
        <taxon>Eurotatoria</taxon>
        <taxon>Bdelloidea</taxon>
        <taxon>Philodinida</taxon>
        <taxon>Philodinidae</taxon>
        <taxon>Rotaria</taxon>
    </lineage>
</organism>
<dbReference type="Proteomes" id="UP000663856">
    <property type="component" value="Unassembled WGS sequence"/>
</dbReference>
<evidence type="ECO:0000313" key="3">
    <source>
        <dbReference type="Proteomes" id="UP000663866"/>
    </source>
</evidence>
<dbReference type="AlphaFoldDB" id="A0A820SYI9"/>
<accession>A0A820SYI9</accession>